<comment type="caution">
    <text evidence="1">The sequence shown here is derived from an EMBL/GenBank/DDBJ whole genome shotgun (WGS) entry which is preliminary data.</text>
</comment>
<evidence type="ECO:0008006" key="2">
    <source>
        <dbReference type="Google" id="ProtNLM"/>
    </source>
</evidence>
<name>A0A0F9MIV4_9ZZZZ</name>
<organism evidence="1">
    <name type="scientific">marine sediment metagenome</name>
    <dbReference type="NCBI Taxonomy" id="412755"/>
    <lineage>
        <taxon>unclassified sequences</taxon>
        <taxon>metagenomes</taxon>
        <taxon>ecological metagenomes</taxon>
    </lineage>
</organism>
<sequence length="126" mass="14150">MAAANKLVTKTAFRKVPPIGSQDGLCDEAVVYAKVFCPQNGWRWYITEYNPETGEAFGLVQGHEVELGTFALDHPSGVDSWGGEDMQSQNDNWQGRYSYPPFERDLHFRPTTIEKVRESLANGRPA</sequence>
<gene>
    <name evidence="1" type="ORF">LCGC14_1377840</name>
</gene>
<dbReference type="AlphaFoldDB" id="A0A0F9MIV4"/>
<proteinExistence type="predicted"/>
<dbReference type="EMBL" id="LAZR01008769">
    <property type="protein sequence ID" value="KKM76660.1"/>
    <property type="molecule type" value="Genomic_DNA"/>
</dbReference>
<reference evidence="1" key="1">
    <citation type="journal article" date="2015" name="Nature">
        <title>Complex archaea that bridge the gap between prokaryotes and eukaryotes.</title>
        <authorList>
            <person name="Spang A."/>
            <person name="Saw J.H."/>
            <person name="Jorgensen S.L."/>
            <person name="Zaremba-Niedzwiedzka K."/>
            <person name="Martijn J."/>
            <person name="Lind A.E."/>
            <person name="van Eijk R."/>
            <person name="Schleper C."/>
            <person name="Guy L."/>
            <person name="Ettema T.J."/>
        </authorList>
    </citation>
    <scope>NUCLEOTIDE SEQUENCE</scope>
</reference>
<evidence type="ECO:0000313" key="1">
    <source>
        <dbReference type="EMBL" id="KKM76660.1"/>
    </source>
</evidence>
<protein>
    <recommendedName>
        <fullName evidence="2">DUF2958 domain-containing protein</fullName>
    </recommendedName>
</protein>
<accession>A0A0F9MIV4</accession>